<name>A0ABZ0QQ28_9FIRM</name>
<feature type="transmembrane region" description="Helical" evidence="2">
    <location>
        <begin position="251"/>
        <end position="268"/>
    </location>
</feature>
<keyword evidence="4" id="KW-1185">Reference proteome</keyword>
<accession>A0ABZ0QQ28</accession>
<keyword evidence="2" id="KW-0812">Transmembrane</keyword>
<evidence type="ECO:0000256" key="2">
    <source>
        <dbReference type="SAM" id="Phobius"/>
    </source>
</evidence>
<evidence type="ECO:0000313" key="4">
    <source>
        <dbReference type="Proteomes" id="UP001304683"/>
    </source>
</evidence>
<feature type="transmembrane region" description="Helical" evidence="2">
    <location>
        <begin position="12"/>
        <end position="37"/>
    </location>
</feature>
<reference evidence="3 4" key="1">
    <citation type="submission" date="2023-08" db="EMBL/GenBank/DDBJ databases">
        <title>Genome sequence of Thermaerobacter compostii strain Ins1, a spore-forming filamentous bacterium isolated from a deep geothermal reservoir.</title>
        <authorList>
            <person name="Bregnard D."/>
            <person name="Gonzalez D."/>
            <person name="Junier P."/>
        </authorList>
    </citation>
    <scope>NUCLEOTIDE SEQUENCE [LARGE SCALE GENOMIC DNA]</scope>
    <source>
        <strain evidence="3 4">Ins1</strain>
    </source>
</reference>
<feature type="region of interest" description="Disordered" evidence="1">
    <location>
        <begin position="41"/>
        <end position="64"/>
    </location>
</feature>
<sequence>MARLIEVPVGSWWSPLAAVAWVALLHALPVAVGLALARRTPRRPGGQAGPTGAQATPRTGPAGAAGGRGLAAGFFTHLWMANLVATLGLGLDGPGWLPAAWLHAAFLGAFLIPAYLGWMRPGGRVGRRVGWTWAIALGLDGAAGAWTVRAALETGGLAVGRAVALAAMRAALGWGVGLQLAEGRRPPRRRLLAAGVVAGLPPVVAASLPADALWVAWTLVLRAAAAGLILAGLAGGRLVPGARRRRGEAQWAFAVAMAGAMAVMFLLSRW</sequence>
<keyword evidence="2" id="KW-0472">Membrane</keyword>
<dbReference type="EMBL" id="CP132508">
    <property type="protein sequence ID" value="WPD18789.1"/>
    <property type="molecule type" value="Genomic_DNA"/>
</dbReference>
<feature type="transmembrane region" description="Helical" evidence="2">
    <location>
        <begin position="214"/>
        <end position="239"/>
    </location>
</feature>
<feature type="transmembrane region" description="Helical" evidence="2">
    <location>
        <begin position="96"/>
        <end position="118"/>
    </location>
</feature>
<gene>
    <name evidence="3" type="ORF">Q5761_10545</name>
</gene>
<protein>
    <submittedName>
        <fullName evidence="3">Uncharacterized protein</fullName>
    </submittedName>
</protein>
<evidence type="ECO:0000313" key="3">
    <source>
        <dbReference type="EMBL" id="WPD18789.1"/>
    </source>
</evidence>
<feature type="transmembrane region" description="Helical" evidence="2">
    <location>
        <begin position="130"/>
        <end position="152"/>
    </location>
</feature>
<keyword evidence="2" id="KW-1133">Transmembrane helix</keyword>
<evidence type="ECO:0000256" key="1">
    <source>
        <dbReference type="SAM" id="MobiDB-lite"/>
    </source>
</evidence>
<feature type="transmembrane region" description="Helical" evidence="2">
    <location>
        <begin position="190"/>
        <end position="208"/>
    </location>
</feature>
<dbReference type="Proteomes" id="UP001304683">
    <property type="component" value="Chromosome"/>
</dbReference>
<organism evidence="3 4">
    <name type="scientific">Thermaerobacter composti</name>
    <dbReference type="NCBI Taxonomy" id="554949"/>
    <lineage>
        <taxon>Bacteria</taxon>
        <taxon>Bacillati</taxon>
        <taxon>Bacillota</taxon>
        <taxon>Clostridia</taxon>
        <taxon>Eubacteriales</taxon>
        <taxon>Clostridiales Family XVII. Incertae Sedis</taxon>
        <taxon>Thermaerobacter</taxon>
    </lineage>
</organism>
<feature type="transmembrane region" description="Helical" evidence="2">
    <location>
        <begin position="70"/>
        <end position="90"/>
    </location>
</feature>
<proteinExistence type="predicted"/>
<dbReference type="RefSeq" id="WP_318750571.1">
    <property type="nucleotide sequence ID" value="NZ_CP132508.1"/>
</dbReference>
<feature type="transmembrane region" description="Helical" evidence="2">
    <location>
        <begin position="158"/>
        <end position="178"/>
    </location>
</feature>
<feature type="compositionally biased region" description="Low complexity" evidence="1">
    <location>
        <begin position="50"/>
        <end position="62"/>
    </location>
</feature>